<comment type="caution">
    <text evidence="3">The sequence shown here is derived from an EMBL/GenBank/DDBJ whole genome shotgun (WGS) entry which is preliminary data.</text>
</comment>
<keyword evidence="1" id="KW-0813">Transport</keyword>
<dbReference type="GO" id="GO:0000055">
    <property type="term" value="P:ribosomal large subunit export from nucleus"/>
    <property type="evidence" value="ECO:0007669"/>
    <property type="project" value="TreeGrafter"/>
</dbReference>
<dbReference type="OrthoDB" id="203821at2759"/>
<dbReference type="PANTHER" id="PTHR12746:SF2">
    <property type="entry name" value="60S RIBOSOMAL EXPORT PROTEIN NMD3"/>
    <property type="match status" value="1"/>
</dbReference>
<dbReference type="GO" id="GO:0005737">
    <property type="term" value="C:cytoplasm"/>
    <property type="evidence" value="ECO:0007669"/>
    <property type="project" value="UniProtKB-SubCell"/>
</dbReference>
<keyword evidence="1" id="KW-0963">Cytoplasm</keyword>
<protein>
    <recommendedName>
        <fullName evidence="1">60S ribosomal export protein NMD3</fullName>
    </recommendedName>
</protein>
<evidence type="ECO:0000259" key="2">
    <source>
        <dbReference type="Pfam" id="PF04981"/>
    </source>
</evidence>
<dbReference type="AlphaFoldDB" id="A0A7J6VFE0"/>
<dbReference type="Pfam" id="PF04981">
    <property type="entry name" value="NMD3"/>
    <property type="match status" value="1"/>
</dbReference>
<name>A0A7J6VFE0_THATH</name>
<evidence type="ECO:0000256" key="1">
    <source>
        <dbReference type="RuleBase" id="RU364108"/>
    </source>
</evidence>
<evidence type="ECO:0000313" key="4">
    <source>
        <dbReference type="Proteomes" id="UP000554482"/>
    </source>
</evidence>
<proteinExistence type="inferred from homology"/>
<gene>
    <name evidence="3" type="ORF">FRX31_027479</name>
</gene>
<dbReference type="InterPro" id="IPR007064">
    <property type="entry name" value="Nmd3_N"/>
</dbReference>
<reference evidence="3 4" key="1">
    <citation type="submission" date="2020-06" db="EMBL/GenBank/DDBJ databases">
        <title>Transcriptomic and genomic resources for Thalictrum thalictroides and T. hernandezii: Facilitating candidate gene discovery in an emerging model plant lineage.</title>
        <authorList>
            <person name="Arias T."/>
            <person name="Riano-Pachon D.M."/>
            <person name="Di Stilio V.S."/>
        </authorList>
    </citation>
    <scope>NUCLEOTIDE SEQUENCE [LARGE SCALE GENOMIC DNA]</scope>
    <source>
        <strain evidence="4">cv. WT478/WT964</strain>
        <tissue evidence="3">Leaves</tissue>
    </source>
</reference>
<dbReference type="GO" id="GO:0015031">
    <property type="term" value="P:protein transport"/>
    <property type="evidence" value="ECO:0007669"/>
    <property type="project" value="UniProtKB-KW"/>
</dbReference>
<evidence type="ECO:0000313" key="3">
    <source>
        <dbReference type="EMBL" id="KAF5182935.1"/>
    </source>
</evidence>
<keyword evidence="1" id="KW-0653">Protein transport</keyword>
<dbReference type="InterPro" id="IPR039768">
    <property type="entry name" value="Nmd3"/>
</dbReference>
<comment type="function">
    <text evidence="1">Acts as an adapter for the XPO1/CRM1-mediated export of the 60S ribosomal subunit.</text>
</comment>
<dbReference type="PANTHER" id="PTHR12746">
    <property type="entry name" value="NONSENSE-MEDIATED MRNA DECAY PROTEIN 3"/>
    <property type="match status" value="1"/>
</dbReference>
<comment type="similarity">
    <text evidence="1">Belongs to the NMD3 family.</text>
</comment>
<keyword evidence="4" id="KW-1185">Reference proteome</keyword>
<comment type="subcellular location">
    <subcellularLocation>
        <location evidence="1">Cytoplasm</location>
    </subcellularLocation>
    <subcellularLocation>
        <location evidence="1">Nucleus</location>
    </subcellularLocation>
</comment>
<organism evidence="3 4">
    <name type="scientific">Thalictrum thalictroides</name>
    <name type="common">Rue-anemone</name>
    <name type="synonym">Anemone thalictroides</name>
    <dbReference type="NCBI Taxonomy" id="46969"/>
    <lineage>
        <taxon>Eukaryota</taxon>
        <taxon>Viridiplantae</taxon>
        <taxon>Streptophyta</taxon>
        <taxon>Embryophyta</taxon>
        <taxon>Tracheophyta</taxon>
        <taxon>Spermatophyta</taxon>
        <taxon>Magnoliopsida</taxon>
        <taxon>Ranunculales</taxon>
        <taxon>Ranunculaceae</taxon>
        <taxon>Thalictroideae</taxon>
        <taxon>Thalictrum</taxon>
    </lineage>
</organism>
<feature type="domain" description="Nmd3 N-terminal" evidence="2">
    <location>
        <begin position="153"/>
        <end position="250"/>
    </location>
</feature>
<dbReference type="Proteomes" id="UP000554482">
    <property type="component" value="Unassembled WGS sequence"/>
</dbReference>
<dbReference type="EMBL" id="JABWDY010034123">
    <property type="protein sequence ID" value="KAF5182935.1"/>
    <property type="molecule type" value="Genomic_DNA"/>
</dbReference>
<sequence length="251" mass="27682">MSDETRTVDVKDEGADVTSQEIENLSVIVRYQPIAMSTLSVNVNDEEADVSSSSSYSQESESLSAMSEETLSVNVNDEGADVSPSPLYSQESECVSDQTGKGKEGSVAPQLLRYSFRGGYLDYEHEKVEPSPWRRRLEHLLSGVNFDNINIDVPKIASIVRCPKCNCYLGPPGTWIKAQVGSKELMQVCVGSVKISKVKLANVQFVDTNPNMNSINIKLTLHKEVAIGVIVERDYIVEFVIRDDMCESCSS</sequence>
<dbReference type="GO" id="GO:0005634">
    <property type="term" value="C:nucleus"/>
    <property type="evidence" value="ECO:0007669"/>
    <property type="project" value="UniProtKB-SubCell"/>
</dbReference>
<dbReference type="GO" id="GO:0043023">
    <property type="term" value="F:ribosomal large subunit binding"/>
    <property type="evidence" value="ECO:0007669"/>
    <property type="project" value="InterPro"/>
</dbReference>
<keyword evidence="1" id="KW-0539">Nucleus</keyword>
<accession>A0A7J6VFE0</accession>